<protein>
    <submittedName>
        <fullName evidence="1">Uncharacterized protein</fullName>
    </submittedName>
</protein>
<accession>B1YC06</accession>
<sequence>MTRWILKCTVCGEERELEAGFNLTLLGGKVYLYCRRCRANREHLVLGCAEPDDLCPTVGADVID</sequence>
<gene>
    <name evidence="1" type="ordered locus">Tneu_1945</name>
</gene>
<dbReference type="RefSeq" id="WP_012351279.1">
    <property type="nucleotide sequence ID" value="NC_010525.1"/>
</dbReference>
<dbReference type="HOGENOM" id="CLU_202941_0_0_2"/>
<proteinExistence type="predicted"/>
<name>B1YC06_PYRNV</name>
<organism evidence="1 2">
    <name type="scientific">Pyrobaculum neutrophilum (strain DSM 2338 / JCM 9278 / NBRC 100436 / V24Sta)</name>
    <name type="common">Thermoproteus neutrophilus</name>
    <dbReference type="NCBI Taxonomy" id="444157"/>
    <lineage>
        <taxon>Archaea</taxon>
        <taxon>Thermoproteota</taxon>
        <taxon>Thermoprotei</taxon>
        <taxon>Thermoproteales</taxon>
        <taxon>Thermoproteaceae</taxon>
        <taxon>Pyrobaculum</taxon>
    </lineage>
</organism>
<reference evidence="1" key="1">
    <citation type="submission" date="2008-03" db="EMBL/GenBank/DDBJ databases">
        <title>Complete sequence of Thermoproteus neutrophilus V24Sta.</title>
        <authorList>
            <consortium name="US DOE Joint Genome Institute"/>
            <person name="Copeland A."/>
            <person name="Lucas S."/>
            <person name="Lapidus A."/>
            <person name="Glavina del Rio T."/>
            <person name="Dalin E."/>
            <person name="Tice H."/>
            <person name="Bruce D."/>
            <person name="Goodwin L."/>
            <person name="Pitluck S."/>
            <person name="Sims D."/>
            <person name="Brettin T."/>
            <person name="Detter J.C."/>
            <person name="Han C."/>
            <person name="Kuske C.R."/>
            <person name="Schmutz J."/>
            <person name="Larimer F."/>
            <person name="Land M."/>
            <person name="Hauser L."/>
            <person name="Kyrpides N."/>
            <person name="Mikhailova N."/>
            <person name="Biddle J.F."/>
            <person name="Zhang Z."/>
            <person name="Fitz-Gibbon S.T."/>
            <person name="Lowe T.M."/>
            <person name="Saltikov C."/>
            <person name="House C.H."/>
            <person name="Richardson P."/>
        </authorList>
    </citation>
    <scope>NUCLEOTIDE SEQUENCE [LARGE SCALE GENOMIC DNA]</scope>
    <source>
        <strain evidence="1">V24Sta</strain>
    </source>
</reference>
<dbReference type="AlphaFoldDB" id="B1YC06"/>
<dbReference type="eggNOG" id="arCOG08093">
    <property type="taxonomic scope" value="Archaea"/>
</dbReference>
<dbReference type="EMBL" id="CP001014">
    <property type="protein sequence ID" value="ACB40860.1"/>
    <property type="molecule type" value="Genomic_DNA"/>
</dbReference>
<evidence type="ECO:0000313" key="2">
    <source>
        <dbReference type="Proteomes" id="UP000001694"/>
    </source>
</evidence>
<evidence type="ECO:0000313" key="1">
    <source>
        <dbReference type="EMBL" id="ACB40860.1"/>
    </source>
</evidence>
<keyword evidence="2" id="KW-1185">Reference proteome</keyword>
<dbReference type="STRING" id="444157.Tneu_1945"/>
<dbReference type="Proteomes" id="UP000001694">
    <property type="component" value="Chromosome"/>
</dbReference>
<dbReference type="OrthoDB" id="17225at2157"/>
<dbReference type="KEGG" id="tne:Tneu_1945"/>
<dbReference type="GeneID" id="6164404"/>